<evidence type="ECO:0000313" key="8">
    <source>
        <dbReference type="Proteomes" id="UP001652642"/>
    </source>
</evidence>
<dbReference type="PROSITE" id="PS00028">
    <property type="entry name" value="ZINC_FINGER_C2H2_1"/>
    <property type="match status" value="3"/>
</dbReference>
<dbReference type="InterPro" id="IPR013087">
    <property type="entry name" value="Znf_C2H2_type"/>
</dbReference>
<gene>
    <name evidence="9" type="primary">IKZF1</name>
</gene>
<organism evidence="8 9">
    <name type="scientific">Pogona vitticeps</name>
    <name type="common">central bearded dragon</name>
    <dbReference type="NCBI Taxonomy" id="103695"/>
    <lineage>
        <taxon>Eukaryota</taxon>
        <taxon>Metazoa</taxon>
        <taxon>Chordata</taxon>
        <taxon>Craniata</taxon>
        <taxon>Vertebrata</taxon>
        <taxon>Euteleostomi</taxon>
        <taxon>Lepidosauria</taxon>
        <taxon>Squamata</taxon>
        <taxon>Bifurcata</taxon>
        <taxon>Unidentata</taxon>
        <taxon>Episquamata</taxon>
        <taxon>Toxicofera</taxon>
        <taxon>Iguania</taxon>
        <taxon>Acrodonta</taxon>
        <taxon>Agamidae</taxon>
        <taxon>Amphibolurinae</taxon>
        <taxon>Pogona</taxon>
    </lineage>
</organism>
<dbReference type="GO" id="GO:0003700">
    <property type="term" value="F:DNA-binding transcription factor activity"/>
    <property type="evidence" value="ECO:0007669"/>
    <property type="project" value="InterPro"/>
</dbReference>
<sequence length="442" mass="48980">MLHWNEEVEWRGEGLRAELPPALSAALLGRGAAAAAQAHGASAGEVWASCRQPAPARADNLRKMETDGTQDVSQVSGKESPAGSDIPDDADEPMPVPEDLSASTGGQQNSRNERILGERPFQCNQCGASFTQKGNLLRHIKLHSGEKPFKCHLCNYACRRRDALTGHLRTHSVMKEETSQGEMAEDLCKVGSERSLMLDRLASNVAKREKCVPEVPFDGANSYEKENDMMQTHVIDQAINNAISYLGAESLRPLVQTPPSSSEVAPVISPMYQLHKPLGDNHVRSNHAAQDSAVENLLLLSKAKSISSERDPSPSNSCQDSTDTESNNEERSGLIYLTNHIAPHARNGLSIKEEHKQYDVLRANSDSSQDAFKVINGNGEQVKVYRCEHCRVMFLDHVMYTIHMGCHGFRDPFECNMCGYRSQDRYEFSSHITRGEHRFHMA</sequence>
<evidence type="ECO:0000256" key="3">
    <source>
        <dbReference type="ARBA" id="ARBA00022771"/>
    </source>
</evidence>
<dbReference type="InterPro" id="IPR036236">
    <property type="entry name" value="Znf_C2H2_sf"/>
</dbReference>
<dbReference type="PANTHER" id="PTHR24409:SF418">
    <property type="entry name" value="SI:CH73-221F6.1"/>
    <property type="match status" value="1"/>
</dbReference>
<keyword evidence="2" id="KW-0677">Repeat</keyword>
<dbReference type="GO" id="GO:0008270">
    <property type="term" value="F:zinc ion binding"/>
    <property type="evidence" value="ECO:0007669"/>
    <property type="project" value="UniProtKB-KW"/>
</dbReference>
<dbReference type="GO" id="GO:0005634">
    <property type="term" value="C:nucleus"/>
    <property type="evidence" value="ECO:0007669"/>
    <property type="project" value="InterPro"/>
</dbReference>
<dbReference type="AlphaFoldDB" id="A0A6J0URG3"/>
<dbReference type="Proteomes" id="UP001652642">
    <property type="component" value="Chromosome 6"/>
</dbReference>
<evidence type="ECO:0000256" key="6">
    <source>
        <dbReference type="SAM" id="MobiDB-lite"/>
    </source>
</evidence>
<feature type="region of interest" description="Disordered" evidence="6">
    <location>
        <begin position="305"/>
        <end position="329"/>
    </location>
</feature>
<dbReference type="PROSITE" id="PS50157">
    <property type="entry name" value="ZINC_FINGER_C2H2_2"/>
    <property type="match status" value="2"/>
</dbReference>
<keyword evidence="3 5" id="KW-0863">Zinc-finger</keyword>
<feature type="compositionally biased region" description="Polar residues" evidence="6">
    <location>
        <begin position="101"/>
        <end position="110"/>
    </location>
</feature>
<dbReference type="CTD" id="10320"/>
<evidence type="ECO:0000259" key="7">
    <source>
        <dbReference type="PROSITE" id="PS50157"/>
    </source>
</evidence>
<feature type="domain" description="C2H2-type" evidence="7">
    <location>
        <begin position="149"/>
        <end position="176"/>
    </location>
</feature>
<dbReference type="Pfam" id="PF00096">
    <property type="entry name" value="zf-C2H2"/>
    <property type="match status" value="2"/>
</dbReference>
<dbReference type="PANTHER" id="PTHR24409">
    <property type="entry name" value="ZINC FINGER PROTEIN 142"/>
    <property type="match status" value="1"/>
</dbReference>
<dbReference type="SMART" id="SM00355">
    <property type="entry name" value="ZnF_C2H2"/>
    <property type="match status" value="4"/>
</dbReference>
<feature type="domain" description="C2H2-type" evidence="7">
    <location>
        <begin position="121"/>
        <end position="148"/>
    </location>
</feature>
<keyword evidence="8" id="KW-1185">Reference proteome</keyword>
<dbReference type="SUPFAM" id="SSF57667">
    <property type="entry name" value="beta-beta-alpha zinc fingers"/>
    <property type="match status" value="2"/>
</dbReference>
<evidence type="ECO:0000313" key="9">
    <source>
        <dbReference type="RefSeq" id="XP_020661860.2"/>
    </source>
</evidence>
<protein>
    <submittedName>
        <fullName evidence="9">DNA-binding protein Ikaros isoform X17</fullName>
    </submittedName>
</protein>
<keyword evidence="4" id="KW-0862">Zinc</keyword>
<accession>A0A6J0URG3</accession>
<feature type="region of interest" description="Disordered" evidence="6">
    <location>
        <begin position="65"/>
        <end position="110"/>
    </location>
</feature>
<evidence type="ECO:0000256" key="4">
    <source>
        <dbReference type="ARBA" id="ARBA00022833"/>
    </source>
</evidence>
<name>A0A6J0URG3_9SAUR</name>
<dbReference type="GO" id="GO:0003677">
    <property type="term" value="F:DNA binding"/>
    <property type="evidence" value="ECO:0007669"/>
    <property type="project" value="UniProtKB-KW"/>
</dbReference>
<reference evidence="9" key="1">
    <citation type="submission" date="2025-08" db="UniProtKB">
        <authorList>
            <consortium name="RefSeq"/>
        </authorList>
    </citation>
    <scope>IDENTIFICATION</scope>
</reference>
<feature type="compositionally biased region" description="Polar residues" evidence="6">
    <location>
        <begin position="67"/>
        <end position="77"/>
    </location>
</feature>
<dbReference type="Gene3D" id="3.30.160.60">
    <property type="entry name" value="Classic Zinc Finger"/>
    <property type="match status" value="3"/>
</dbReference>
<evidence type="ECO:0000256" key="5">
    <source>
        <dbReference type="PROSITE-ProRule" id="PRU00042"/>
    </source>
</evidence>
<dbReference type="RefSeq" id="XP_020661860.2">
    <property type="nucleotide sequence ID" value="XM_020806201.2"/>
</dbReference>
<keyword evidence="9" id="KW-0238">DNA-binding</keyword>
<dbReference type="GeneID" id="110085758"/>
<proteinExistence type="predicted"/>
<keyword evidence="1" id="KW-0479">Metal-binding</keyword>
<evidence type="ECO:0000256" key="1">
    <source>
        <dbReference type="ARBA" id="ARBA00022723"/>
    </source>
</evidence>
<evidence type="ECO:0000256" key="2">
    <source>
        <dbReference type="ARBA" id="ARBA00022737"/>
    </source>
</evidence>